<evidence type="ECO:0000256" key="1">
    <source>
        <dbReference type="ARBA" id="ARBA00001966"/>
    </source>
</evidence>
<keyword evidence="2" id="KW-0479">Metal-binding</keyword>
<gene>
    <name evidence="6" type="ORF">BCR25_07485</name>
</gene>
<evidence type="ECO:0000259" key="5">
    <source>
        <dbReference type="Pfam" id="PF01869"/>
    </source>
</evidence>
<dbReference type="SUPFAM" id="SSF53067">
    <property type="entry name" value="Actin-like ATPase domain"/>
    <property type="match status" value="1"/>
</dbReference>
<dbReference type="GO" id="GO:0046872">
    <property type="term" value="F:metal ion binding"/>
    <property type="evidence" value="ECO:0007669"/>
    <property type="project" value="UniProtKB-KW"/>
</dbReference>
<dbReference type="GO" id="GO:0051536">
    <property type="term" value="F:iron-sulfur cluster binding"/>
    <property type="evidence" value="ECO:0007669"/>
    <property type="project" value="UniProtKB-KW"/>
</dbReference>
<accession>A0A1E5GI47</accession>
<proteinExistence type="predicted"/>
<dbReference type="AlphaFoldDB" id="A0A1E5GI47"/>
<name>A0A1E5GI47_9ENTE</name>
<evidence type="ECO:0000313" key="6">
    <source>
        <dbReference type="EMBL" id="OEG12372.1"/>
    </source>
</evidence>
<comment type="caution">
    <text evidence="6">The sequence shown here is derived from an EMBL/GenBank/DDBJ whole genome shotgun (WGS) entry which is preliminary data.</text>
</comment>
<keyword evidence="7" id="KW-1185">Reference proteome</keyword>
<organism evidence="6 7">
    <name type="scientific">Enterococcus termitis</name>
    <dbReference type="NCBI Taxonomy" id="332950"/>
    <lineage>
        <taxon>Bacteria</taxon>
        <taxon>Bacillati</taxon>
        <taxon>Bacillota</taxon>
        <taxon>Bacilli</taxon>
        <taxon>Lactobacillales</taxon>
        <taxon>Enterococcaceae</taxon>
        <taxon>Enterococcus</taxon>
    </lineage>
</organism>
<dbReference type="CDD" id="cd24109">
    <property type="entry name" value="ASKHA_NBD_YjiL-like"/>
    <property type="match status" value="1"/>
</dbReference>
<evidence type="ECO:0000256" key="2">
    <source>
        <dbReference type="ARBA" id="ARBA00022723"/>
    </source>
</evidence>
<keyword evidence="4" id="KW-0411">Iron-sulfur</keyword>
<dbReference type="Proteomes" id="UP000095094">
    <property type="component" value="Unassembled WGS sequence"/>
</dbReference>
<evidence type="ECO:0000313" key="7">
    <source>
        <dbReference type="Proteomes" id="UP000095094"/>
    </source>
</evidence>
<evidence type="ECO:0000256" key="4">
    <source>
        <dbReference type="ARBA" id="ARBA00023014"/>
    </source>
</evidence>
<dbReference type="InterPro" id="IPR002731">
    <property type="entry name" value="ATPase_BadF"/>
</dbReference>
<dbReference type="InterPro" id="IPR043129">
    <property type="entry name" value="ATPase_NBD"/>
</dbReference>
<dbReference type="Pfam" id="PF01869">
    <property type="entry name" value="BcrAD_BadFG"/>
    <property type="match status" value="1"/>
</dbReference>
<dbReference type="Gene3D" id="3.30.420.40">
    <property type="match status" value="2"/>
</dbReference>
<dbReference type="PANTHER" id="PTHR32329:SF2">
    <property type="entry name" value="BIFUNCTIONAL PROTEIN [INCLUDES 2-HYDROXYACYL-COA DEHYDRATASE (N-TER) AND ITS ACTIVATOR DOMAIN (C_TERM)"/>
    <property type="match status" value="1"/>
</dbReference>
<evidence type="ECO:0000256" key="3">
    <source>
        <dbReference type="ARBA" id="ARBA00023004"/>
    </source>
</evidence>
<comment type="cofactor">
    <cofactor evidence="1">
        <name>[4Fe-4S] cluster</name>
        <dbReference type="ChEBI" id="CHEBI:49883"/>
    </cofactor>
</comment>
<sequence>MRVIGLDSGSTTTKGVLFEEGKLTKKQLVLTSGDPKKAAESILEALKNETDTYVVTTGYGRKLIRADKVVTEITCHAKGAAYLREHIQNVIDIGGQDSKVIRLDQYGQVLDFSMNDKCAAGTGRFVEVLMRTLGEEIEKIDTFVSTAAPIKINSMCTVFAESEVISLIGKGEKRENIALGVLHSIASRISNQLRQLNPEAGPLFFSGGLSHSKVMANLIAEYTNKEVYYDRELSQYAGAIGAGIIGLHQN</sequence>
<dbReference type="InterPro" id="IPR051805">
    <property type="entry name" value="Dehydratase_Activator_Redct"/>
</dbReference>
<dbReference type="OrthoDB" id="9802715at2"/>
<keyword evidence="3" id="KW-0408">Iron</keyword>
<dbReference type="RefSeq" id="WP_069664074.1">
    <property type="nucleotide sequence ID" value="NZ_JBHUJJ010000001.1"/>
</dbReference>
<protein>
    <recommendedName>
        <fullName evidence="5">ATPase BadF/BadG/BcrA/BcrD type domain-containing protein</fullName>
    </recommendedName>
</protein>
<dbReference type="NCBIfam" id="TIGR00241">
    <property type="entry name" value="CoA_E_activ"/>
    <property type="match status" value="1"/>
</dbReference>
<feature type="domain" description="ATPase BadF/BadG/BcrA/BcrD type" evidence="5">
    <location>
        <begin position="4"/>
        <end position="245"/>
    </location>
</feature>
<dbReference type="PANTHER" id="PTHR32329">
    <property type="entry name" value="BIFUNCTIONAL PROTEIN [INCLUDES 2-HYDROXYACYL-COA DEHYDRATASE (N-TER) AND ITS ACTIVATOR DOMAIN (C_TERM)-RELATED"/>
    <property type="match status" value="1"/>
</dbReference>
<reference evidence="7" key="1">
    <citation type="submission" date="2016-09" db="EMBL/GenBank/DDBJ databases">
        <authorList>
            <person name="Gulvik C.A."/>
        </authorList>
    </citation>
    <scope>NUCLEOTIDE SEQUENCE [LARGE SCALE GENOMIC DNA]</scope>
    <source>
        <strain evidence="7">LMG 8895</strain>
    </source>
</reference>
<dbReference type="PATRIC" id="fig|332950.4.peg.2747"/>
<dbReference type="InterPro" id="IPR008275">
    <property type="entry name" value="CoA_E_activase_dom"/>
</dbReference>
<dbReference type="EMBL" id="MIJY01000034">
    <property type="protein sequence ID" value="OEG12372.1"/>
    <property type="molecule type" value="Genomic_DNA"/>
</dbReference>